<comment type="similarity">
    <text evidence="7">Belongs to the binding-protein-dependent transport system permease family.</text>
</comment>
<comment type="caution">
    <text evidence="9">The sequence shown here is derived from an EMBL/GenBank/DDBJ whole genome shotgun (WGS) entry which is preliminary data.</text>
</comment>
<dbReference type="InterPro" id="IPR000515">
    <property type="entry name" value="MetI-like"/>
</dbReference>
<protein>
    <submittedName>
        <fullName evidence="9">ABC transporter permease subunit</fullName>
    </submittedName>
</protein>
<dbReference type="PROSITE" id="PS50928">
    <property type="entry name" value="ABC_TM1"/>
    <property type="match status" value="1"/>
</dbReference>
<dbReference type="Pfam" id="PF00528">
    <property type="entry name" value="BPD_transp_1"/>
    <property type="match status" value="1"/>
</dbReference>
<evidence type="ECO:0000313" key="9">
    <source>
        <dbReference type="EMBL" id="MBM9459577.1"/>
    </source>
</evidence>
<dbReference type="PANTHER" id="PTHR30151:SF20">
    <property type="entry name" value="ABC TRANSPORTER PERMEASE PROTEIN HI_0355-RELATED"/>
    <property type="match status" value="1"/>
</dbReference>
<evidence type="ECO:0000313" key="10">
    <source>
        <dbReference type="Proteomes" id="UP000663791"/>
    </source>
</evidence>
<feature type="domain" description="ABC transmembrane type-1" evidence="8">
    <location>
        <begin position="55"/>
        <end position="250"/>
    </location>
</feature>
<keyword evidence="4 7" id="KW-0812">Transmembrane</keyword>
<dbReference type="AlphaFoldDB" id="A0A938Y5G5"/>
<reference evidence="9" key="1">
    <citation type="submission" date="2021-01" db="EMBL/GenBank/DDBJ databases">
        <title>Novel species in genus Nocardioides.</title>
        <authorList>
            <person name="Zhang G."/>
        </authorList>
    </citation>
    <scope>NUCLEOTIDE SEQUENCE</scope>
    <source>
        <strain evidence="9">Zg-536</strain>
    </source>
</reference>
<dbReference type="Proteomes" id="UP000663791">
    <property type="component" value="Unassembled WGS sequence"/>
</dbReference>
<keyword evidence="2 7" id="KW-0813">Transport</keyword>
<feature type="transmembrane region" description="Helical" evidence="7">
    <location>
        <begin position="228"/>
        <end position="250"/>
    </location>
</feature>
<feature type="transmembrane region" description="Helical" evidence="7">
    <location>
        <begin position="97"/>
        <end position="118"/>
    </location>
</feature>
<keyword evidence="10" id="KW-1185">Reference proteome</keyword>
<name>A0A938Y5G5_9ACTN</name>
<evidence type="ECO:0000256" key="1">
    <source>
        <dbReference type="ARBA" id="ARBA00004651"/>
    </source>
</evidence>
<keyword evidence="6 7" id="KW-0472">Membrane</keyword>
<accession>A0A938Y5G5</accession>
<keyword evidence="3" id="KW-1003">Cell membrane</keyword>
<feature type="transmembrane region" description="Helical" evidence="7">
    <location>
        <begin position="66"/>
        <end position="90"/>
    </location>
</feature>
<evidence type="ECO:0000259" key="8">
    <source>
        <dbReference type="PROSITE" id="PS50928"/>
    </source>
</evidence>
<evidence type="ECO:0000256" key="5">
    <source>
        <dbReference type="ARBA" id="ARBA00022989"/>
    </source>
</evidence>
<evidence type="ECO:0000256" key="6">
    <source>
        <dbReference type="ARBA" id="ARBA00023136"/>
    </source>
</evidence>
<dbReference type="SUPFAM" id="SSF161098">
    <property type="entry name" value="MetI-like"/>
    <property type="match status" value="1"/>
</dbReference>
<dbReference type="Gene3D" id="1.10.3720.10">
    <property type="entry name" value="MetI-like"/>
    <property type="match status" value="1"/>
</dbReference>
<dbReference type="PANTHER" id="PTHR30151">
    <property type="entry name" value="ALKANE SULFONATE ABC TRANSPORTER-RELATED, MEMBRANE SUBUNIT"/>
    <property type="match status" value="1"/>
</dbReference>
<dbReference type="GO" id="GO:0005886">
    <property type="term" value="C:plasma membrane"/>
    <property type="evidence" value="ECO:0007669"/>
    <property type="project" value="UniProtKB-SubCell"/>
</dbReference>
<dbReference type="GO" id="GO:0055085">
    <property type="term" value="P:transmembrane transport"/>
    <property type="evidence" value="ECO:0007669"/>
    <property type="project" value="InterPro"/>
</dbReference>
<feature type="transmembrane region" description="Helical" evidence="7">
    <location>
        <begin position="177"/>
        <end position="201"/>
    </location>
</feature>
<evidence type="ECO:0000256" key="3">
    <source>
        <dbReference type="ARBA" id="ARBA00022475"/>
    </source>
</evidence>
<keyword evidence="5 7" id="KW-1133">Transmembrane helix</keyword>
<proteinExistence type="inferred from homology"/>
<sequence length="263" mass="27366">MPSWLATLLGCAGLLVAWWLFSALAFTPDEGITYDPVPSPLAVGKQILDDGFSAYWGFFSVTIEEAAIGFAWGNGLALALAATVLLLPWLETVVVQIAVVTYCLPIVAVGGIAIVALGGAPVPGDPSKTAVFLAALSVFFTTVVGALLGFKAADKASLDVVRVYGGGRLRQLTKVRLIAALPAILNALQIAVPTSLLGAVLGEYMGATDRSVGITLIRLQGQLDSVRVWAVFLLCALVALVGYLLFGLVARLVTPWVAGRSAA</sequence>
<dbReference type="InterPro" id="IPR035906">
    <property type="entry name" value="MetI-like_sf"/>
</dbReference>
<comment type="subcellular location">
    <subcellularLocation>
        <location evidence="1 7">Cell membrane</location>
        <topology evidence="1 7">Multi-pass membrane protein</topology>
    </subcellularLocation>
</comment>
<feature type="transmembrane region" description="Helical" evidence="7">
    <location>
        <begin position="130"/>
        <end position="150"/>
    </location>
</feature>
<gene>
    <name evidence="9" type="ORF">JK386_06655</name>
</gene>
<evidence type="ECO:0000256" key="2">
    <source>
        <dbReference type="ARBA" id="ARBA00022448"/>
    </source>
</evidence>
<organism evidence="9 10">
    <name type="scientific">Nocardioides faecalis</name>
    <dbReference type="NCBI Taxonomy" id="2803858"/>
    <lineage>
        <taxon>Bacteria</taxon>
        <taxon>Bacillati</taxon>
        <taxon>Actinomycetota</taxon>
        <taxon>Actinomycetes</taxon>
        <taxon>Propionibacteriales</taxon>
        <taxon>Nocardioidaceae</taxon>
        <taxon>Nocardioides</taxon>
    </lineage>
</organism>
<evidence type="ECO:0000256" key="7">
    <source>
        <dbReference type="RuleBase" id="RU363032"/>
    </source>
</evidence>
<dbReference type="EMBL" id="JAERTX010000005">
    <property type="protein sequence ID" value="MBM9459577.1"/>
    <property type="molecule type" value="Genomic_DNA"/>
</dbReference>
<evidence type="ECO:0000256" key="4">
    <source>
        <dbReference type="ARBA" id="ARBA00022692"/>
    </source>
</evidence>